<evidence type="ECO:0000313" key="1">
    <source>
        <dbReference type="EMBL" id="HIY91578.1"/>
    </source>
</evidence>
<dbReference type="AlphaFoldDB" id="A0A9D2CN35"/>
<evidence type="ECO:0000313" key="2">
    <source>
        <dbReference type="Proteomes" id="UP000824013"/>
    </source>
</evidence>
<accession>A0A9D2CN35</accession>
<proteinExistence type="predicted"/>
<gene>
    <name evidence="1" type="ORF">H9820_01385</name>
</gene>
<reference evidence="1" key="2">
    <citation type="submission" date="2021-04" db="EMBL/GenBank/DDBJ databases">
        <authorList>
            <person name="Gilroy R."/>
        </authorList>
    </citation>
    <scope>NUCLEOTIDE SEQUENCE</scope>
    <source>
        <strain evidence="1">3204</strain>
    </source>
</reference>
<reference evidence="1" key="1">
    <citation type="journal article" date="2021" name="PeerJ">
        <title>Extensive microbial diversity within the chicken gut microbiome revealed by metagenomics and culture.</title>
        <authorList>
            <person name="Gilroy R."/>
            <person name="Ravi A."/>
            <person name="Getino M."/>
            <person name="Pursley I."/>
            <person name="Horton D.L."/>
            <person name="Alikhan N.F."/>
            <person name="Baker D."/>
            <person name="Gharbi K."/>
            <person name="Hall N."/>
            <person name="Watson M."/>
            <person name="Adriaenssens E.M."/>
            <person name="Foster-Nyarko E."/>
            <person name="Jarju S."/>
            <person name="Secka A."/>
            <person name="Antonio M."/>
            <person name="Oren A."/>
            <person name="Chaudhuri R.R."/>
            <person name="La Ragione R."/>
            <person name="Hildebrand F."/>
            <person name="Pallen M.J."/>
        </authorList>
    </citation>
    <scope>NUCLEOTIDE SEQUENCE</scope>
    <source>
        <strain evidence="1">3204</strain>
    </source>
</reference>
<dbReference type="Proteomes" id="UP000824013">
    <property type="component" value="Unassembled WGS sequence"/>
</dbReference>
<protein>
    <submittedName>
        <fullName evidence="1">Uncharacterized protein</fullName>
    </submittedName>
</protein>
<organism evidence="1 2">
    <name type="scientific">Candidatus Companilactobacillus pullicola</name>
    <dbReference type="NCBI Taxonomy" id="2838523"/>
    <lineage>
        <taxon>Bacteria</taxon>
        <taxon>Bacillati</taxon>
        <taxon>Bacillota</taxon>
        <taxon>Bacilli</taxon>
        <taxon>Lactobacillales</taxon>
        <taxon>Lactobacillaceae</taxon>
        <taxon>Companilactobacillus</taxon>
    </lineage>
</organism>
<dbReference type="EMBL" id="DXCM01000014">
    <property type="protein sequence ID" value="HIY91578.1"/>
    <property type="molecule type" value="Genomic_DNA"/>
</dbReference>
<sequence>MEKIRSINRTTGDEDIYPKAKKLAKDIFDICNDSDTNYVEQNKALYMVDRRLFEIAIQRNTKTED</sequence>
<name>A0A9D2CN35_9LACO</name>
<comment type="caution">
    <text evidence="1">The sequence shown here is derived from an EMBL/GenBank/DDBJ whole genome shotgun (WGS) entry which is preliminary data.</text>
</comment>